<accession>A0A3S5A4G1</accession>
<sequence length="137" mass="14900">MVSALVNDSLSGPAAHSSCRSLRHQQPGPAQTGSPSAQSFIQSQRRRLRPSPTAPYSQPIQAPRPSRMLSPALPMSHPPPATCHLPPASFFMMDVHLCMAKSDWSDDHRSSPTVCIARVQARRAGRGKSETRRPAII</sequence>
<evidence type="ECO:0000256" key="1">
    <source>
        <dbReference type="SAM" id="MobiDB-lite"/>
    </source>
</evidence>
<name>A0A3S5A4G1_9PLAT</name>
<keyword evidence="3" id="KW-1185">Reference proteome</keyword>
<feature type="compositionally biased region" description="Polar residues" evidence="1">
    <location>
        <begin position="28"/>
        <end position="43"/>
    </location>
</feature>
<protein>
    <submittedName>
        <fullName evidence="2">Uncharacterized protein</fullName>
    </submittedName>
</protein>
<gene>
    <name evidence="2" type="ORF">PXEA_LOCUS20858</name>
</gene>
<comment type="caution">
    <text evidence="2">The sequence shown here is derived from an EMBL/GenBank/DDBJ whole genome shotgun (WGS) entry which is preliminary data.</text>
</comment>
<evidence type="ECO:0000313" key="2">
    <source>
        <dbReference type="EMBL" id="VEL27418.1"/>
    </source>
</evidence>
<evidence type="ECO:0000313" key="3">
    <source>
        <dbReference type="Proteomes" id="UP000784294"/>
    </source>
</evidence>
<dbReference type="EMBL" id="CAAALY010087127">
    <property type="protein sequence ID" value="VEL27418.1"/>
    <property type="molecule type" value="Genomic_DNA"/>
</dbReference>
<dbReference type="Proteomes" id="UP000784294">
    <property type="component" value="Unassembled WGS sequence"/>
</dbReference>
<dbReference type="AlphaFoldDB" id="A0A3S5A4G1"/>
<proteinExistence type="predicted"/>
<feature type="compositionally biased region" description="Polar residues" evidence="1">
    <location>
        <begin position="1"/>
        <end position="10"/>
    </location>
</feature>
<reference evidence="2" key="1">
    <citation type="submission" date="2018-11" db="EMBL/GenBank/DDBJ databases">
        <authorList>
            <consortium name="Pathogen Informatics"/>
        </authorList>
    </citation>
    <scope>NUCLEOTIDE SEQUENCE</scope>
</reference>
<feature type="region of interest" description="Disordered" evidence="1">
    <location>
        <begin position="1"/>
        <end position="83"/>
    </location>
</feature>
<organism evidence="2 3">
    <name type="scientific">Protopolystoma xenopodis</name>
    <dbReference type="NCBI Taxonomy" id="117903"/>
    <lineage>
        <taxon>Eukaryota</taxon>
        <taxon>Metazoa</taxon>
        <taxon>Spiralia</taxon>
        <taxon>Lophotrochozoa</taxon>
        <taxon>Platyhelminthes</taxon>
        <taxon>Monogenea</taxon>
        <taxon>Polyopisthocotylea</taxon>
        <taxon>Polystomatidea</taxon>
        <taxon>Polystomatidae</taxon>
        <taxon>Protopolystoma</taxon>
    </lineage>
</organism>